<dbReference type="EMBL" id="BOON01000003">
    <property type="protein sequence ID" value="GII20873.1"/>
    <property type="molecule type" value="Genomic_DNA"/>
</dbReference>
<name>A0A8J3T728_9ACTN</name>
<evidence type="ECO:0000313" key="3">
    <source>
        <dbReference type="Proteomes" id="UP000599074"/>
    </source>
</evidence>
<accession>A0A8J3T728</accession>
<dbReference type="Pfam" id="PF00903">
    <property type="entry name" value="Glyoxalase"/>
    <property type="match status" value="1"/>
</dbReference>
<dbReference type="PROSITE" id="PS51819">
    <property type="entry name" value="VOC"/>
    <property type="match status" value="1"/>
</dbReference>
<dbReference type="RefSeq" id="WP_203935388.1">
    <property type="nucleotide sequence ID" value="NZ_BOON01000003.1"/>
</dbReference>
<dbReference type="Proteomes" id="UP000599074">
    <property type="component" value="Unassembled WGS sequence"/>
</dbReference>
<dbReference type="AlphaFoldDB" id="A0A8J3T728"/>
<dbReference type="InterPro" id="IPR037523">
    <property type="entry name" value="VOC_core"/>
</dbReference>
<organism evidence="2 3">
    <name type="scientific">Planosporangium mesophilum</name>
    <dbReference type="NCBI Taxonomy" id="689768"/>
    <lineage>
        <taxon>Bacteria</taxon>
        <taxon>Bacillati</taxon>
        <taxon>Actinomycetota</taxon>
        <taxon>Actinomycetes</taxon>
        <taxon>Micromonosporales</taxon>
        <taxon>Micromonosporaceae</taxon>
        <taxon>Planosporangium</taxon>
    </lineage>
</organism>
<reference evidence="2" key="1">
    <citation type="submission" date="2021-01" db="EMBL/GenBank/DDBJ databases">
        <title>Whole genome shotgun sequence of Planosporangium mesophilum NBRC 109066.</title>
        <authorList>
            <person name="Komaki H."/>
            <person name="Tamura T."/>
        </authorList>
    </citation>
    <scope>NUCLEOTIDE SEQUENCE</scope>
    <source>
        <strain evidence="2">NBRC 109066</strain>
    </source>
</reference>
<protein>
    <recommendedName>
        <fullName evidence="1">VOC domain-containing protein</fullName>
    </recommendedName>
</protein>
<dbReference type="InterPro" id="IPR029068">
    <property type="entry name" value="Glyas_Bleomycin-R_OHBP_Dase"/>
</dbReference>
<keyword evidence="3" id="KW-1185">Reference proteome</keyword>
<dbReference type="SUPFAM" id="SSF54593">
    <property type="entry name" value="Glyoxalase/Bleomycin resistance protein/Dihydroxybiphenyl dioxygenase"/>
    <property type="match status" value="1"/>
</dbReference>
<feature type="domain" description="VOC" evidence="1">
    <location>
        <begin position="1"/>
        <end position="124"/>
    </location>
</feature>
<sequence>MELFVEDMDVSVKFYRELLGFEVQRRAAGYASLRRGLVVLGLGPVAKLPAQGEGRGFTRQRLSVDKGAGVEIVLELDGLDELQALYEHCRERAVISEPLELRSWGLYDFRLADPDGYYLRITHGNAAARIG</sequence>
<evidence type="ECO:0000259" key="1">
    <source>
        <dbReference type="PROSITE" id="PS51819"/>
    </source>
</evidence>
<dbReference type="Gene3D" id="3.10.180.10">
    <property type="entry name" value="2,3-Dihydroxybiphenyl 1,2-Dioxygenase, domain 1"/>
    <property type="match status" value="1"/>
</dbReference>
<evidence type="ECO:0000313" key="2">
    <source>
        <dbReference type="EMBL" id="GII20873.1"/>
    </source>
</evidence>
<gene>
    <name evidence="2" type="ORF">Pme01_04700</name>
</gene>
<dbReference type="InterPro" id="IPR004360">
    <property type="entry name" value="Glyas_Fos-R_dOase_dom"/>
</dbReference>
<comment type="caution">
    <text evidence="2">The sequence shown here is derived from an EMBL/GenBank/DDBJ whole genome shotgun (WGS) entry which is preliminary data.</text>
</comment>
<proteinExistence type="predicted"/>